<feature type="binding site" evidence="15">
    <location>
        <position position="261"/>
    </location>
    <ligand>
        <name>Fe cation</name>
        <dbReference type="ChEBI" id="CHEBI:24875"/>
        <label>2</label>
    </ligand>
</feature>
<dbReference type="EC" id="1.14.99.29" evidence="15"/>
<comment type="pathway">
    <text evidence="3 15">Protein modification; eIF5A hypusination.</text>
</comment>
<evidence type="ECO:0000256" key="2">
    <source>
        <dbReference type="ARBA" id="ARBA00004141"/>
    </source>
</evidence>
<evidence type="ECO:0000256" key="11">
    <source>
        <dbReference type="ARBA" id="ARBA00023004"/>
    </source>
</evidence>
<dbReference type="PANTHER" id="PTHR10231">
    <property type="entry name" value="NUCLEOTIDE-SUGAR TRANSMEMBRANE TRANSPORTER"/>
    <property type="match status" value="1"/>
</dbReference>
<keyword evidence="14 15" id="KW-0386">Hypusine biosynthesis</keyword>
<feature type="transmembrane region" description="Helical" evidence="16">
    <location>
        <begin position="490"/>
        <end position="510"/>
    </location>
</feature>
<dbReference type="InterPro" id="IPR004155">
    <property type="entry name" value="PBS_lyase_HEAT"/>
</dbReference>
<evidence type="ECO:0000256" key="14">
    <source>
        <dbReference type="ARBA" id="ARBA00023256"/>
    </source>
</evidence>
<comment type="similarity">
    <text evidence="15">Belongs to the deoxyhypusine hydroxylase family.</text>
</comment>
<comment type="catalytic activity">
    <reaction evidence="1 15">
        <text>[eIF5A protein]-deoxyhypusine + AH2 + O2 = [eIF5A protein]-hypusine + A + H2O</text>
        <dbReference type="Rhea" id="RHEA:14101"/>
        <dbReference type="Rhea" id="RHEA-COMP:10144"/>
        <dbReference type="Rhea" id="RHEA-COMP:12592"/>
        <dbReference type="ChEBI" id="CHEBI:13193"/>
        <dbReference type="ChEBI" id="CHEBI:15377"/>
        <dbReference type="ChEBI" id="CHEBI:15379"/>
        <dbReference type="ChEBI" id="CHEBI:17499"/>
        <dbReference type="ChEBI" id="CHEBI:82657"/>
        <dbReference type="ChEBI" id="CHEBI:91175"/>
        <dbReference type="EC" id="1.14.99.29"/>
    </reaction>
</comment>
<evidence type="ECO:0000256" key="1">
    <source>
        <dbReference type="ARBA" id="ARBA00000068"/>
    </source>
</evidence>
<evidence type="ECO:0000313" key="18">
    <source>
        <dbReference type="Proteomes" id="UP000663823"/>
    </source>
</evidence>
<reference evidence="17" key="1">
    <citation type="submission" date="2021-02" db="EMBL/GenBank/DDBJ databases">
        <authorList>
            <person name="Nowell W R."/>
        </authorList>
    </citation>
    <scope>NUCLEOTIDE SEQUENCE</scope>
</reference>
<dbReference type="EMBL" id="CAJOAX010001048">
    <property type="protein sequence ID" value="CAF3680131.1"/>
    <property type="molecule type" value="Genomic_DNA"/>
</dbReference>
<dbReference type="HAMAP" id="MF_03101">
    <property type="entry name" value="Deoxyhypusine_hydroxylase"/>
    <property type="match status" value="1"/>
</dbReference>
<dbReference type="InterPro" id="IPR027517">
    <property type="entry name" value="Deoxyhypusine_hydroxylase"/>
</dbReference>
<comment type="subcellular location">
    <subcellularLocation>
        <location evidence="2">Membrane</location>
        <topology evidence="2">Multi-pass membrane protein</topology>
    </subcellularLocation>
</comment>
<dbReference type="Pfam" id="PF13646">
    <property type="entry name" value="HEAT_2"/>
    <property type="match status" value="2"/>
</dbReference>
<keyword evidence="6 16" id="KW-0812">Transmembrane</keyword>
<feature type="transmembrane region" description="Helical" evidence="16">
    <location>
        <begin position="612"/>
        <end position="631"/>
    </location>
</feature>
<name>A0A818TA37_9BILA</name>
<dbReference type="Proteomes" id="UP000663823">
    <property type="component" value="Unassembled WGS sequence"/>
</dbReference>
<feature type="binding site" evidence="15">
    <location>
        <position position="229"/>
    </location>
    <ligand>
        <name>Fe cation</name>
        <dbReference type="ChEBI" id="CHEBI:24875"/>
        <label>2</label>
    </ligand>
</feature>
<feature type="transmembrane region" description="Helical" evidence="16">
    <location>
        <begin position="314"/>
        <end position="334"/>
    </location>
</feature>
<evidence type="ECO:0000256" key="10">
    <source>
        <dbReference type="ARBA" id="ARBA00023002"/>
    </source>
</evidence>
<evidence type="ECO:0000256" key="5">
    <source>
        <dbReference type="ARBA" id="ARBA00022597"/>
    </source>
</evidence>
<feature type="transmembrane region" description="Helical" evidence="16">
    <location>
        <begin position="555"/>
        <end position="579"/>
    </location>
</feature>
<evidence type="ECO:0000256" key="3">
    <source>
        <dbReference type="ARBA" id="ARBA00005041"/>
    </source>
</evidence>
<dbReference type="InterPro" id="IPR007271">
    <property type="entry name" value="Nuc_sug_transpt"/>
</dbReference>
<feature type="binding site" evidence="15">
    <location>
        <position position="69"/>
    </location>
    <ligand>
        <name>Fe cation</name>
        <dbReference type="ChEBI" id="CHEBI:24875"/>
        <label>1</label>
    </ligand>
</feature>
<comment type="cofactor">
    <cofactor evidence="15">
        <name>Fe(2+)</name>
        <dbReference type="ChEBI" id="CHEBI:29033"/>
    </cofactor>
    <text evidence="15">Binds 2 Fe(2+) ions per subunit.</text>
</comment>
<keyword evidence="11 15" id="KW-0408">Iron</keyword>
<keyword evidence="13 16" id="KW-0472">Membrane</keyword>
<dbReference type="Pfam" id="PF04142">
    <property type="entry name" value="Nuc_sug_transp"/>
    <property type="match status" value="1"/>
</dbReference>
<dbReference type="FunFam" id="1.25.10.10:FF:000099">
    <property type="entry name" value="Deoxyhypusine hydroxylase"/>
    <property type="match status" value="1"/>
</dbReference>
<feature type="binding site" evidence="15">
    <location>
        <position position="228"/>
    </location>
    <ligand>
        <name>Fe cation</name>
        <dbReference type="ChEBI" id="CHEBI:24875"/>
        <label>2</label>
    </ligand>
</feature>
<protein>
    <recommendedName>
        <fullName evidence="15">Deoxyhypusine hydroxylase</fullName>
        <shortName evidence="15">DOHH</shortName>
        <ecNumber evidence="15">1.14.99.29</ecNumber>
    </recommendedName>
    <alternativeName>
        <fullName evidence="15">Deoxyhypusine dioxygenase</fullName>
    </alternativeName>
    <alternativeName>
        <fullName evidence="15">Deoxyhypusine monooxygenase</fullName>
    </alternativeName>
</protein>
<dbReference type="Gene3D" id="1.25.10.10">
    <property type="entry name" value="Leucine-rich Repeat Variant"/>
    <property type="match status" value="2"/>
</dbReference>
<feature type="transmembrane region" description="Helical" evidence="16">
    <location>
        <begin position="586"/>
        <end position="606"/>
    </location>
</feature>
<dbReference type="SUPFAM" id="SSF48371">
    <property type="entry name" value="ARM repeat"/>
    <property type="match status" value="1"/>
</dbReference>
<keyword evidence="12 15" id="KW-0503">Monooxygenase</keyword>
<evidence type="ECO:0000256" key="4">
    <source>
        <dbReference type="ARBA" id="ARBA00009976"/>
    </source>
</evidence>
<dbReference type="UniPathway" id="UPA00354"/>
<feature type="binding site" evidence="15">
    <location>
        <position position="102"/>
    </location>
    <ligand>
        <name>Fe cation</name>
        <dbReference type="ChEBI" id="CHEBI:24875"/>
        <label>1</label>
    </ligand>
</feature>
<feature type="transmembrane region" description="Helical" evidence="16">
    <location>
        <begin position="427"/>
        <end position="445"/>
    </location>
</feature>
<gene>
    <name evidence="17" type="ORF">OTI717_LOCUS11163</name>
</gene>
<evidence type="ECO:0000313" key="17">
    <source>
        <dbReference type="EMBL" id="CAF3680131.1"/>
    </source>
</evidence>
<dbReference type="InterPro" id="IPR016024">
    <property type="entry name" value="ARM-type_fold"/>
</dbReference>
<evidence type="ECO:0000256" key="13">
    <source>
        <dbReference type="ARBA" id="ARBA00023136"/>
    </source>
</evidence>
<dbReference type="NCBIfam" id="TIGR00803">
    <property type="entry name" value="nst"/>
    <property type="match status" value="1"/>
</dbReference>
<feature type="binding site" evidence="15">
    <location>
        <position position="70"/>
    </location>
    <ligand>
        <name>Fe cation</name>
        <dbReference type="ChEBI" id="CHEBI:24875"/>
        <label>1</label>
    </ligand>
</feature>
<comment type="caution">
    <text evidence="17">The sequence shown here is derived from an EMBL/GenBank/DDBJ whole genome shotgun (WGS) entry which is preliminary data.</text>
</comment>
<proteinExistence type="inferred from homology"/>
<organism evidence="17 18">
    <name type="scientific">Rotaria sordida</name>
    <dbReference type="NCBI Taxonomy" id="392033"/>
    <lineage>
        <taxon>Eukaryota</taxon>
        <taxon>Metazoa</taxon>
        <taxon>Spiralia</taxon>
        <taxon>Gnathifera</taxon>
        <taxon>Rotifera</taxon>
        <taxon>Eurotatoria</taxon>
        <taxon>Bdelloidea</taxon>
        <taxon>Philodinida</taxon>
        <taxon>Philodinidae</taxon>
        <taxon>Rotaria</taxon>
    </lineage>
</organism>
<feature type="binding site" evidence="15">
    <location>
        <position position="103"/>
    </location>
    <ligand>
        <name>Fe cation</name>
        <dbReference type="ChEBI" id="CHEBI:24875"/>
        <label>1</label>
    </ligand>
</feature>
<keyword evidence="7 15" id="KW-0479">Metal-binding</keyword>
<evidence type="ECO:0000256" key="16">
    <source>
        <dbReference type="SAM" id="Phobius"/>
    </source>
</evidence>
<evidence type="ECO:0000256" key="12">
    <source>
        <dbReference type="ARBA" id="ARBA00023033"/>
    </source>
</evidence>
<feature type="transmembrane region" description="Helical" evidence="16">
    <location>
        <begin position="452"/>
        <end position="470"/>
    </location>
</feature>
<dbReference type="GO" id="GO:0015165">
    <property type="term" value="F:pyrimidine nucleotide-sugar transmembrane transporter activity"/>
    <property type="evidence" value="ECO:0007669"/>
    <property type="project" value="InterPro"/>
</dbReference>
<comment type="function">
    <text evidence="15">Catalyzes the hydroxylation of the N(6)-(4-aminobutyl)-L-lysine intermediate to form hypusine, an essential post-translational modification only found in mature eIF-5A factor.</text>
</comment>
<dbReference type="GO" id="GO:0019135">
    <property type="term" value="F:deoxyhypusine monooxygenase activity"/>
    <property type="evidence" value="ECO:0007669"/>
    <property type="project" value="UniProtKB-UniRule"/>
</dbReference>
<keyword evidence="9 16" id="KW-1133">Transmembrane helix</keyword>
<feature type="transmembrane region" description="Helical" evidence="16">
    <location>
        <begin position="346"/>
        <end position="368"/>
    </location>
</feature>
<evidence type="ECO:0000256" key="8">
    <source>
        <dbReference type="ARBA" id="ARBA00022737"/>
    </source>
</evidence>
<dbReference type="InterPro" id="IPR011989">
    <property type="entry name" value="ARM-like"/>
</dbReference>
<keyword evidence="5" id="KW-0813">Transport</keyword>
<keyword evidence="10 15" id="KW-0560">Oxidoreductase</keyword>
<comment type="similarity">
    <text evidence="4">Belongs to the nucleotide-sugar transporter family. SLC35A subfamily.</text>
</comment>
<dbReference type="InterPro" id="IPR037185">
    <property type="entry name" value="EmrE-like"/>
</dbReference>
<feature type="transmembrane region" description="Helical" evidence="16">
    <location>
        <begin position="522"/>
        <end position="543"/>
    </location>
</feature>
<dbReference type="AlphaFoldDB" id="A0A818TA37"/>
<feature type="binding site" evidence="15">
    <location>
        <position position="262"/>
    </location>
    <ligand>
        <name>Fe cation</name>
        <dbReference type="ChEBI" id="CHEBI:24875"/>
        <label>2</label>
    </ligand>
</feature>
<sequence>MSTIADGKTIEKLSSMLIDTSLPLKLRFRILFTLKNLDSQGQKNQLEKTSDVVEAISRAFNDTSALLKHECAYCLGQMDNKNAITKLIQVLNDSNEDAMVRHEAGEALGALGCFDNQDVIDALTKQSQNPRAEISETCQIALDRLAWLRNMASNELFSNSIEKTYSTIDPAPALTLTTIDELTKILLDENRSLFERYRALFALRNIGSDEAVLAICEGFQASSALFRHEIAFVLGQLQSIISIPALRQQLSILSENYMVRHECAETLGSIGTDECRHILETYLNDKERVVRESCEVALDISDYVNSADFQYCNGLKLVDLIALILQTTSIVLVLRYSRTRKAEPYISSTAIVASEFLKGLICIILVWFETELQLDCSLNRLIKKLHDEIYGKPHETLKLTIPSGLYAIQNNLLFIALSYLNAATYQVTYQLKILTTALCCVFMLGKKIEKHQWISLCMLALGVAFVTWPSSDEGNKRLSTQTPKSWLQQFIGLGAVLMATLTSGFAGVYFEKILKTGPTSVWVRNIQLAIFGTIFGLVIVYIFDYKAVMEKGFFQGYSTVVWIVIFLQAIGGLIIAAVIKYADNIIKGFATSLSIILSSAVSYFILNDFIPSLFFFIGAMLVITATFLYGWERKVKLIPLNDQVRI</sequence>
<dbReference type="GO" id="GO:0000139">
    <property type="term" value="C:Golgi membrane"/>
    <property type="evidence" value="ECO:0007669"/>
    <property type="project" value="InterPro"/>
</dbReference>
<keyword evidence="5" id="KW-0762">Sugar transport</keyword>
<dbReference type="SMART" id="SM00567">
    <property type="entry name" value="EZ_HEAT"/>
    <property type="match status" value="6"/>
</dbReference>
<dbReference type="GO" id="GO:0046872">
    <property type="term" value="F:metal ion binding"/>
    <property type="evidence" value="ECO:0007669"/>
    <property type="project" value="UniProtKB-KW"/>
</dbReference>
<evidence type="ECO:0000256" key="15">
    <source>
        <dbReference type="HAMAP-Rule" id="MF_03101"/>
    </source>
</evidence>
<dbReference type="SUPFAM" id="SSF103481">
    <property type="entry name" value="Multidrug resistance efflux transporter EmrE"/>
    <property type="match status" value="1"/>
</dbReference>
<evidence type="ECO:0000256" key="7">
    <source>
        <dbReference type="ARBA" id="ARBA00022723"/>
    </source>
</evidence>
<keyword evidence="8" id="KW-0677">Repeat</keyword>
<evidence type="ECO:0000256" key="9">
    <source>
        <dbReference type="ARBA" id="ARBA00022989"/>
    </source>
</evidence>
<accession>A0A818TA37</accession>
<evidence type="ECO:0000256" key="6">
    <source>
        <dbReference type="ARBA" id="ARBA00022692"/>
    </source>
</evidence>